<feature type="region of interest" description="Disordered" evidence="1">
    <location>
        <begin position="49"/>
        <end position="71"/>
    </location>
</feature>
<accession>A0ABQ1RW30</accession>
<comment type="caution">
    <text evidence="2">The sequence shown here is derived from an EMBL/GenBank/DDBJ whole genome shotgun (WGS) entry which is preliminary data.</text>
</comment>
<evidence type="ECO:0000256" key="1">
    <source>
        <dbReference type="SAM" id="MobiDB-lite"/>
    </source>
</evidence>
<protein>
    <recommendedName>
        <fullName evidence="4">DUF2795 domain-containing protein</fullName>
    </recommendedName>
</protein>
<sequence>MAKDESSGSNNMFIEMQKALKGIDYPADKQTLLDTARSNGASEEVTNALDALPEQEYDSPAAVSKAVGQEE</sequence>
<gene>
    <name evidence="2" type="ORF">GCM10010985_40900</name>
</gene>
<name>A0ABQ1RW30_9BURK</name>
<reference evidence="3" key="1">
    <citation type="journal article" date="2019" name="Int. J. Syst. Evol. Microbiol.">
        <title>The Global Catalogue of Microorganisms (GCM) 10K type strain sequencing project: providing services to taxonomists for standard genome sequencing and annotation.</title>
        <authorList>
            <consortium name="The Broad Institute Genomics Platform"/>
            <consortium name="The Broad Institute Genome Sequencing Center for Infectious Disease"/>
            <person name="Wu L."/>
            <person name="Ma J."/>
        </authorList>
    </citation>
    <scope>NUCLEOTIDE SEQUENCE [LARGE SCALE GENOMIC DNA]</scope>
    <source>
        <strain evidence="3">CGMCC 1.11013</strain>
    </source>
</reference>
<keyword evidence="3" id="KW-1185">Reference proteome</keyword>
<dbReference type="RefSeq" id="WP_035962533.1">
    <property type="nucleotide sequence ID" value="NZ_BMEG01000007.1"/>
</dbReference>
<evidence type="ECO:0008006" key="4">
    <source>
        <dbReference type="Google" id="ProtNLM"/>
    </source>
</evidence>
<evidence type="ECO:0000313" key="2">
    <source>
        <dbReference type="EMBL" id="GGD82288.1"/>
    </source>
</evidence>
<organism evidence="2 3">
    <name type="scientific">Caballeronia grimmiae</name>
    <dbReference type="NCBI Taxonomy" id="1071679"/>
    <lineage>
        <taxon>Bacteria</taxon>
        <taxon>Pseudomonadati</taxon>
        <taxon>Pseudomonadota</taxon>
        <taxon>Betaproteobacteria</taxon>
        <taxon>Burkholderiales</taxon>
        <taxon>Burkholderiaceae</taxon>
        <taxon>Caballeronia</taxon>
    </lineage>
</organism>
<dbReference type="InterPro" id="IPR021527">
    <property type="entry name" value="DUF2795"/>
</dbReference>
<proteinExistence type="predicted"/>
<dbReference type="Pfam" id="PF11387">
    <property type="entry name" value="DUF2795"/>
    <property type="match status" value="1"/>
</dbReference>
<dbReference type="EMBL" id="BMEG01000007">
    <property type="protein sequence ID" value="GGD82288.1"/>
    <property type="molecule type" value="Genomic_DNA"/>
</dbReference>
<dbReference type="Proteomes" id="UP000597138">
    <property type="component" value="Unassembled WGS sequence"/>
</dbReference>
<evidence type="ECO:0000313" key="3">
    <source>
        <dbReference type="Proteomes" id="UP000597138"/>
    </source>
</evidence>